<dbReference type="GO" id="GO:0005737">
    <property type="term" value="C:cytoplasm"/>
    <property type="evidence" value="ECO:0007669"/>
    <property type="project" value="TreeGrafter"/>
</dbReference>
<dbReference type="Proteomes" id="UP000075683">
    <property type="component" value="Unassembled WGS sequence"/>
</dbReference>
<feature type="binding site" evidence="10">
    <location>
        <position position="122"/>
    </location>
    <ligand>
        <name>Mn(2+)</name>
        <dbReference type="ChEBI" id="CHEBI:29035"/>
        <label>1</label>
    </ligand>
</feature>
<feature type="binding site" evidence="10">
    <location>
        <position position="228"/>
    </location>
    <ligand>
        <name>Mn(2+)</name>
        <dbReference type="ChEBI" id="CHEBI:29035"/>
        <label>1</label>
    </ligand>
</feature>
<evidence type="ECO:0000256" key="13">
    <source>
        <dbReference type="RuleBase" id="RU361159"/>
    </source>
</evidence>
<dbReference type="Gene3D" id="3.40.800.10">
    <property type="entry name" value="Ureohydrolase domain"/>
    <property type="match status" value="1"/>
</dbReference>
<dbReference type="Pfam" id="PF00491">
    <property type="entry name" value="Arginase"/>
    <property type="match status" value="1"/>
</dbReference>
<comment type="pathway">
    <text evidence="1">Nitrogen metabolism; urea cycle; L-ornithine and urea from L-arginine: step 1/1.</text>
</comment>
<sequence length="298" mass="32192">MEKKIAIVGMPMSYGQPHPGVALGPDAVRHAGLTERLRQLGLAPEDMGNMEIGTGERTVDPETGMKNLHQVAEACEQLAGQVDRLFGQNFFPLVLGGDHSMAIGTIAGAAKHFRNPGILWIDAHGDLNTPETSPSGNIHGMPLAASLGLGAEPLINLCGSAPKIRFENIVLIGIRDLDEGEKRLIRERKIKAYTMHEIDRAGMKRVMEEAIAYLRERADGVHLSFDLDSLDPSEAPGVGTPVKGGLTFREARLAMEMLGESGLIASCEFVEVNPLLDTKNQTAGRAVDLIAALFERMR</sequence>
<feature type="binding site" evidence="10">
    <location>
        <position position="126"/>
    </location>
    <ligand>
        <name>Mn(2+)</name>
        <dbReference type="ChEBI" id="CHEBI:29035"/>
        <label>2</label>
    </ligand>
</feature>
<dbReference type="InterPro" id="IPR023696">
    <property type="entry name" value="Ureohydrolase_dom_sf"/>
</dbReference>
<evidence type="ECO:0000256" key="8">
    <source>
        <dbReference type="ARBA" id="ARBA00047391"/>
    </source>
</evidence>
<feature type="binding site" evidence="10">
    <location>
        <position position="226"/>
    </location>
    <ligand>
        <name>Mn(2+)</name>
        <dbReference type="ChEBI" id="CHEBI:29035"/>
        <label>1</label>
    </ligand>
</feature>
<dbReference type="UniPathway" id="UPA00158">
    <property type="reaction ID" value="UER00270"/>
</dbReference>
<dbReference type="STRING" id="301148.B4135_0642"/>
<dbReference type="EMBL" id="LQYT01000002">
    <property type="protein sequence ID" value="KYD23113.1"/>
    <property type="molecule type" value="Genomic_DNA"/>
</dbReference>
<organism evidence="14 15">
    <name type="scientific">Caldibacillus debilis</name>
    <dbReference type="NCBI Taxonomy" id="301148"/>
    <lineage>
        <taxon>Bacteria</taxon>
        <taxon>Bacillati</taxon>
        <taxon>Bacillota</taxon>
        <taxon>Bacilli</taxon>
        <taxon>Bacillales</taxon>
        <taxon>Bacillaceae</taxon>
        <taxon>Caldibacillus</taxon>
    </lineage>
</organism>
<dbReference type="InterPro" id="IPR014033">
    <property type="entry name" value="Arginase"/>
</dbReference>
<keyword evidence="6 12" id="KW-0378">Hydrolase</keyword>
<dbReference type="AlphaFoldDB" id="A0A150MF82"/>
<evidence type="ECO:0000256" key="9">
    <source>
        <dbReference type="NCBIfam" id="TIGR01229"/>
    </source>
</evidence>
<feature type="binding site" evidence="10">
    <location>
        <position position="124"/>
    </location>
    <ligand>
        <name>Mn(2+)</name>
        <dbReference type="ChEBI" id="CHEBI:29035"/>
        <label>2</label>
    </ligand>
</feature>
<evidence type="ECO:0000313" key="15">
    <source>
        <dbReference type="Proteomes" id="UP000075683"/>
    </source>
</evidence>
<comment type="catalytic activity">
    <reaction evidence="8 13">
        <text>L-arginine + H2O = urea + L-ornithine</text>
        <dbReference type="Rhea" id="RHEA:20569"/>
        <dbReference type="ChEBI" id="CHEBI:15377"/>
        <dbReference type="ChEBI" id="CHEBI:16199"/>
        <dbReference type="ChEBI" id="CHEBI:32682"/>
        <dbReference type="ChEBI" id="CHEBI:46911"/>
        <dbReference type="EC" id="3.5.3.1"/>
    </reaction>
</comment>
<evidence type="ECO:0000256" key="4">
    <source>
        <dbReference type="ARBA" id="ARBA00022503"/>
    </source>
</evidence>
<evidence type="ECO:0000256" key="7">
    <source>
        <dbReference type="ARBA" id="ARBA00023211"/>
    </source>
</evidence>
<dbReference type="FunFam" id="3.40.800.10:FF:000005">
    <property type="entry name" value="Arginase"/>
    <property type="match status" value="1"/>
</dbReference>
<dbReference type="CDD" id="cd09989">
    <property type="entry name" value="Arginase"/>
    <property type="match status" value="1"/>
</dbReference>
<dbReference type="PRINTS" id="PR00116">
    <property type="entry name" value="ARGINASE"/>
</dbReference>
<name>A0A150MF82_9BACI</name>
<evidence type="ECO:0000256" key="11">
    <source>
        <dbReference type="PROSITE-ProRule" id="PRU00742"/>
    </source>
</evidence>
<dbReference type="GO" id="GO:0006525">
    <property type="term" value="P:arginine metabolic process"/>
    <property type="evidence" value="ECO:0007669"/>
    <property type="project" value="UniProtKB-KW"/>
</dbReference>
<comment type="cofactor">
    <cofactor evidence="10 13">
        <name>Mn(2+)</name>
        <dbReference type="ChEBI" id="CHEBI:29035"/>
    </cofactor>
    <text evidence="10 13">Binds 2 manganese ions per subunit.</text>
</comment>
<dbReference type="PIRSF" id="PIRSF036979">
    <property type="entry name" value="Arginase"/>
    <property type="match status" value="1"/>
</dbReference>
<dbReference type="GO" id="GO:0004053">
    <property type="term" value="F:arginase activity"/>
    <property type="evidence" value="ECO:0007669"/>
    <property type="project" value="UniProtKB-UniRule"/>
</dbReference>
<dbReference type="SUPFAM" id="SSF52768">
    <property type="entry name" value="Arginase/deacetylase"/>
    <property type="match status" value="1"/>
</dbReference>
<protein>
    <recommendedName>
        <fullName evidence="3 9">Arginase</fullName>
        <ecNumber evidence="2 9">3.5.3.1</ecNumber>
    </recommendedName>
</protein>
<dbReference type="PROSITE" id="PS01053">
    <property type="entry name" value="ARGINASE_1"/>
    <property type="match status" value="1"/>
</dbReference>
<evidence type="ECO:0000256" key="3">
    <source>
        <dbReference type="ARBA" id="ARBA00018123"/>
    </source>
</evidence>
<accession>A0A150MF82</accession>
<gene>
    <name evidence="14" type="ORF">B4135_0642</name>
</gene>
<evidence type="ECO:0000256" key="5">
    <source>
        <dbReference type="ARBA" id="ARBA00022723"/>
    </source>
</evidence>
<dbReference type="GO" id="GO:0030145">
    <property type="term" value="F:manganese ion binding"/>
    <property type="evidence" value="ECO:0007669"/>
    <property type="project" value="TreeGrafter"/>
</dbReference>
<evidence type="ECO:0000256" key="12">
    <source>
        <dbReference type="RuleBase" id="RU003684"/>
    </source>
</evidence>
<dbReference type="PANTHER" id="PTHR43782:SF3">
    <property type="entry name" value="ARGINASE"/>
    <property type="match status" value="1"/>
</dbReference>
<proteinExistence type="inferred from homology"/>
<comment type="similarity">
    <text evidence="11 12">Belongs to the arginase family.</text>
</comment>
<evidence type="ECO:0000256" key="6">
    <source>
        <dbReference type="ARBA" id="ARBA00022801"/>
    </source>
</evidence>
<evidence type="ECO:0000256" key="2">
    <source>
        <dbReference type="ARBA" id="ARBA00012168"/>
    </source>
</evidence>
<dbReference type="PANTHER" id="PTHR43782">
    <property type="entry name" value="ARGINASE"/>
    <property type="match status" value="1"/>
</dbReference>
<dbReference type="InterPro" id="IPR006035">
    <property type="entry name" value="Ureohydrolase"/>
</dbReference>
<evidence type="ECO:0000256" key="10">
    <source>
        <dbReference type="PIRSR" id="PIRSR036979-1"/>
    </source>
</evidence>
<keyword evidence="7 10" id="KW-0464">Manganese</keyword>
<evidence type="ECO:0000256" key="1">
    <source>
        <dbReference type="ARBA" id="ARBA00005098"/>
    </source>
</evidence>
<dbReference type="PROSITE" id="PS51409">
    <property type="entry name" value="ARGINASE_2"/>
    <property type="match status" value="1"/>
</dbReference>
<keyword evidence="4 13" id="KW-0056">Arginine metabolism</keyword>
<keyword evidence="5 10" id="KW-0479">Metal-binding</keyword>
<comment type="caution">
    <text evidence="14">The sequence shown here is derived from an EMBL/GenBank/DDBJ whole genome shotgun (WGS) entry which is preliminary data.</text>
</comment>
<dbReference type="GO" id="GO:0000050">
    <property type="term" value="P:urea cycle"/>
    <property type="evidence" value="ECO:0007669"/>
    <property type="project" value="UniProtKB-UniPathway"/>
</dbReference>
<dbReference type="OrthoDB" id="9789727at2"/>
<reference evidence="14 15" key="1">
    <citation type="submission" date="2016-01" db="EMBL/GenBank/DDBJ databases">
        <title>Draft Genome Sequences of Seven Thermophilic Sporeformers Isolated from Foods.</title>
        <authorList>
            <person name="Berendsen E.M."/>
            <person name="Wells-Bennik M.H."/>
            <person name="Krawcyk A.O."/>
            <person name="De Jong A."/>
            <person name="Holsappel S."/>
            <person name="Eijlander R.T."/>
            <person name="Kuipers O.P."/>
        </authorList>
    </citation>
    <scope>NUCLEOTIDE SEQUENCE [LARGE SCALE GENOMIC DNA]</scope>
    <source>
        <strain evidence="14 15">B4135</strain>
    </source>
</reference>
<dbReference type="RefSeq" id="WP_061567848.1">
    <property type="nucleotide sequence ID" value="NZ_LQYT01000002.1"/>
</dbReference>
<dbReference type="InterPro" id="IPR020855">
    <property type="entry name" value="Ureohydrolase_Mn_BS"/>
</dbReference>
<feature type="binding site" evidence="10">
    <location>
        <position position="99"/>
    </location>
    <ligand>
        <name>Mn(2+)</name>
        <dbReference type="ChEBI" id="CHEBI:29035"/>
        <label>1</label>
    </ligand>
</feature>
<dbReference type="EC" id="3.5.3.1" evidence="2 9"/>
<evidence type="ECO:0000313" key="14">
    <source>
        <dbReference type="EMBL" id="KYD23113.1"/>
    </source>
</evidence>
<dbReference type="NCBIfam" id="TIGR01229">
    <property type="entry name" value="rocF_arginase"/>
    <property type="match status" value="1"/>
</dbReference>
<dbReference type="PATRIC" id="fig|301148.3.peg.1469"/>